<feature type="domain" description="Glutaminase A N-terminal" evidence="3">
    <location>
        <begin position="526"/>
        <end position="750"/>
    </location>
</feature>
<comment type="caution">
    <text evidence="5">The sequence shown here is derived from an EMBL/GenBank/DDBJ whole genome shotgun (WGS) entry which is preliminary data.</text>
</comment>
<feature type="region of interest" description="Disordered" evidence="1">
    <location>
        <begin position="221"/>
        <end position="240"/>
    </location>
</feature>
<dbReference type="AlphaFoldDB" id="K2RRH8"/>
<organism evidence="5 6">
    <name type="scientific">Macrophomina phaseolina (strain MS6)</name>
    <name type="common">Charcoal rot fungus</name>
    <dbReference type="NCBI Taxonomy" id="1126212"/>
    <lineage>
        <taxon>Eukaryota</taxon>
        <taxon>Fungi</taxon>
        <taxon>Dikarya</taxon>
        <taxon>Ascomycota</taxon>
        <taxon>Pezizomycotina</taxon>
        <taxon>Dothideomycetes</taxon>
        <taxon>Dothideomycetes incertae sedis</taxon>
        <taxon>Botryosphaeriales</taxon>
        <taxon>Botryosphaeriaceae</taxon>
        <taxon>Macrophomina</taxon>
    </lineage>
</organism>
<dbReference type="InterPro" id="IPR052743">
    <property type="entry name" value="Glutaminase_GtaA"/>
</dbReference>
<dbReference type="InterPro" id="IPR057678">
    <property type="entry name" value="DUF7918"/>
</dbReference>
<reference evidence="5 6" key="1">
    <citation type="journal article" date="2012" name="BMC Genomics">
        <title>Tools to kill: Genome of one of the most destructive plant pathogenic fungi Macrophomina phaseolina.</title>
        <authorList>
            <person name="Islam M.S."/>
            <person name="Haque M.S."/>
            <person name="Islam M.M."/>
            <person name="Emdad E.M."/>
            <person name="Halim A."/>
            <person name="Hossen Q.M.M."/>
            <person name="Hossain M.Z."/>
            <person name="Ahmed B."/>
            <person name="Rahim S."/>
            <person name="Rahman M.S."/>
            <person name="Alam M.M."/>
            <person name="Hou S."/>
            <person name="Wan X."/>
            <person name="Saito J.A."/>
            <person name="Alam M."/>
        </authorList>
    </citation>
    <scope>NUCLEOTIDE SEQUENCE [LARGE SCALE GENOMIC DNA]</scope>
    <source>
        <strain evidence="5 6">MS6</strain>
    </source>
</reference>
<dbReference type="InterPro" id="IPR032514">
    <property type="entry name" value="GtaA_central"/>
</dbReference>
<feature type="region of interest" description="Disordered" evidence="1">
    <location>
        <begin position="248"/>
        <end position="275"/>
    </location>
</feature>
<accession>K2RRH8</accession>
<dbReference type="PANTHER" id="PTHR31987">
    <property type="entry name" value="GLUTAMINASE A-RELATED"/>
    <property type="match status" value="1"/>
</dbReference>
<feature type="compositionally biased region" description="Basic and acidic residues" evidence="1">
    <location>
        <begin position="1069"/>
        <end position="1083"/>
    </location>
</feature>
<dbReference type="Pfam" id="PF16335">
    <property type="entry name" value="GtaA_6_Hairpin"/>
    <property type="match status" value="3"/>
</dbReference>
<feature type="domain" description="Glutaminase A central" evidence="2">
    <location>
        <begin position="1113"/>
        <end position="1212"/>
    </location>
</feature>
<dbReference type="eggNOG" id="ENOG502QPQS">
    <property type="taxonomic scope" value="Eukaryota"/>
</dbReference>
<feature type="domain" description="DUF7918" evidence="4">
    <location>
        <begin position="35"/>
        <end position="220"/>
    </location>
</feature>
<evidence type="ECO:0000313" key="6">
    <source>
        <dbReference type="Proteomes" id="UP000007129"/>
    </source>
</evidence>
<evidence type="ECO:0008006" key="7">
    <source>
        <dbReference type="Google" id="ProtNLM"/>
    </source>
</evidence>
<dbReference type="EMBL" id="AHHD01000249">
    <property type="protein sequence ID" value="EKG17328.1"/>
    <property type="molecule type" value="Genomic_DNA"/>
</dbReference>
<dbReference type="Pfam" id="PF17168">
    <property type="entry name" value="DUF5127"/>
    <property type="match status" value="1"/>
</dbReference>
<proteinExistence type="predicted"/>
<dbReference type="HOGENOM" id="CLU_008020_1_1_1"/>
<evidence type="ECO:0000259" key="3">
    <source>
        <dbReference type="Pfam" id="PF17168"/>
    </source>
</evidence>
<sequence>MPTYKGITLSLRSAAHDTAPLLEFPPPPHHAHAVAVEDAAAATAAVYVLASPGLAFWIAYHVKPPVPPEARFFVFKLFMEGRHVVSWGVGEEEGWRGTTMFGLFEESAWKGGVEKRAFAFGGRGMGAGEDHESRVLEVRVLRARARVRVQREMSGLGETEVGKKGAGGIDLVNAGRLKKENPKRFYKFALIDSLRTPYATFRYYYRSEEQLQTLGVIARTPVSDDGSDEEPAIDSGNGFTDLDLSFISRRSEDGPSSGTEPYATAVPESPPPVAPERLEMAVSSNYVHPEAENPCPGSAIEDAAVRFGHVGISPVPESPRTPSPCDESPQKKPSAMSSLWGPPQGPRIAMGNSGDVPVVVPDSSTKGSVAEAAVVEAVAGGDWLQRTPSPDRSIYRDFDSPAPAAYAAAASLLTGIVAASSLTPPVLPLTVRTPYMSTWLNNARDEPWSKWPMFWTGDEIGFSLLAAVPDTHTVYPLLGRPHDSLDPSGHGEGYNVSRAIYKGSKYDASTTNLTYAIPPPSHEHEPLELVLSFLSPITPTSTLRQSIPASYVSVHVKGTFNIDVYIDVNGQWVSGHREARIVWDFSHSALDEKHRFKTFKVTREEELLFTENRFGGNAQAEWGSLYFTAPSDVRHECGTSAILRQRFSATGTLENEVDSEYRSIMDEEPVFAFAKSFKLSGNSSTKASTDQVVFTLAHIQDPVVQFASARGLTYMRPLWKSWFGDVEQLLTYHYLDFENAVTLAANYSAQLELDAYESGSENYVDIVALSARQVMGATSFSGTPEEPLIFLKEISSNGNSQTVDVIFPAWPFFLYTNPRWGAWLLEPLIEHMNSGQYPNKYSMHDLGAHFPNLTGHADGNDEYMPVEECGDMLIMGLSLVNSLTYGSSASSQSVWSTMGSAEWDEDALNPFALTTSEYQGIEHIDNTWGGSTKGGKQAQKWLSKSYNLWKQWSGYLVEFSLEPHNQLSTDDFAGWLALHSNLALKGIVGIKAMSELAATLGNEADAKYYQNVSDVYIDKWQEFAISRDGSHAKLAYDWYGSWTTIYSLYADALLCFHPTITNTSTSTTAHHEEDSDVLSHQKGDIQAPLHPNPDTHRKHHTDLPGTRKPITKDFIPHHIYEIQSRWYGYVMQKFGLPLDSRHLYTKSDWEFEAAAVTSEKVRGDILDRVATWLNDTVTDRPFTDLYETEGEGGFPNPFFFARPVVGGHFAFLALERACGGTGMKPFKAWEE</sequence>
<dbReference type="InParanoid" id="K2RRH8"/>
<dbReference type="Proteomes" id="UP000007129">
    <property type="component" value="Unassembled WGS sequence"/>
</dbReference>
<dbReference type="Pfam" id="PF25534">
    <property type="entry name" value="DUF7918"/>
    <property type="match status" value="1"/>
</dbReference>
<name>K2RRH8_MACPH</name>
<dbReference type="PANTHER" id="PTHR31987:SF12">
    <property type="entry name" value="PUTATIVE (AFU_ORTHOLOGUE AFUA_3G10910)-RELATED"/>
    <property type="match status" value="1"/>
</dbReference>
<dbReference type="VEuPathDB" id="FungiDB:MPH_05394"/>
<evidence type="ECO:0000256" key="1">
    <source>
        <dbReference type="SAM" id="MobiDB-lite"/>
    </source>
</evidence>
<evidence type="ECO:0000313" key="5">
    <source>
        <dbReference type="EMBL" id="EKG17328.1"/>
    </source>
</evidence>
<feature type="region of interest" description="Disordered" evidence="1">
    <location>
        <begin position="1065"/>
        <end position="1103"/>
    </location>
</feature>
<evidence type="ECO:0000259" key="4">
    <source>
        <dbReference type="Pfam" id="PF25534"/>
    </source>
</evidence>
<dbReference type="InterPro" id="IPR033433">
    <property type="entry name" value="GtaA_N"/>
</dbReference>
<feature type="region of interest" description="Disordered" evidence="1">
    <location>
        <begin position="311"/>
        <end position="355"/>
    </location>
</feature>
<feature type="domain" description="Glutaminase A central" evidence="2">
    <location>
        <begin position="937"/>
        <end position="1057"/>
    </location>
</feature>
<protein>
    <recommendedName>
        <fullName evidence="7">Six-hairpin glycosidase-like protein</fullName>
    </recommendedName>
</protein>
<dbReference type="STRING" id="1126212.K2RRH8"/>
<dbReference type="OrthoDB" id="431715at2759"/>
<evidence type="ECO:0000259" key="2">
    <source>
        <dbReference type="Pfam" id="PF16335"/>
    </source>
</evidence>
<gene>
    <name evidence="5" type="ORF">MPH_05394</name>
</gene>
<feature type="domain" description="Glutaminase A central" evidence="2">
    <location>
        <begin position="760"/>
        <end position="882"/>
    </location>
</feature>